<evidence type="ECO:0000313" key="5">
    <source>
        <dbReference type="Proteomes" id="UP000664048"/>
    </source>
</evidence>
<accession>A0A250LL61</accession>
<sequence>MNSQNQIRNTPARQIISTTPLRSVIHLNGCKLTEVFVDGSWVCIKVEELS</sequence>
<dbReference type="EMBL" id="JAGEMX010000009">
    <property type="protein sequence ID" value="MBO1832927.1"/>
    <property type="molecule type" value="Genomic_DNA"/>
</dbReference>
<keyword evidence="5" id="KW-1185">Reference proteome</keyword>
<reference evidence="4 6" key="5">
    <citation type="submission" date="2021-12" db="EMBL/GenBank/DDBJ databases">
        <title>Genomic and phenotypic characterization of three Burkholderia contaminans isolates recovered from different sources.</title>
        <authorList>
            <person name="Lopez De Volder A."/>
            <person name="Fan Y."/>
            <person name="Nunvar J."/>
            <person name="Herrera T."/>
            <person name="Timp W."/>
            <person name="Degrossi J."/>
        </authorList>
    </citation>
    <scope>NUCLEOTIDE SEQUENCE [LARGE SCALE GENOMIC DNA]</scope>
    <source>
        <strain evidence="4 6">LMG 23361</strain>
        <plasmid evidence="4 6">unnamed1</plasmid>
    </source>
</reference>
<reference evidence="2" key="3">
    <citation type="submission" date="2021-01" db="EMBL/GenBank/DDBJ databases">
        <title>Outbreak of Burkholderia contaminns endophthalmitis traced to a clinical ventilation system.</title>
        <authorList>
            <person name="Lipuma J."/>
            <person name="Spilker T."/>
            <person name="Kratholm J."/>
        </authorList>
    </citation>
    <scope>NUCLEOTIDE SEQUENCE</scope>
    <source>
        <strain evidence="2">HI4954</strain>
    </source>
</reference>
<evidence type="ECO:0000313" key="2">
    <source>
        <dbReference type="EMBL" id="MBK1932233.1"/>
    </source>
</evidence>
<evidence type="ECO:0000313" key="3">
    <source>
        <dbReference type="EMBL" id="MBO1832927.1"/>
    </source>
</evidence>
<evidence type="ECO:0000313" key="6">
    <source>
        <dbReference type="Proteomes" id="UP001220209"/>
    </source>
</evidence>
<name>A0A250LL61_9BURK</name>
<dbReference type="EMBL" id="AP018360">
    <property type="protein sequence ID" value="BBA45257.1"/>
    <property type="molecule type" value="Genomic_DNA"/>
</dbReference>
<dbReference type="EMBL" id="JAENIB010000007">
    <property type="protein sequence ID" value="MBK1932233.1"/>
    <property type="molecule type" value="Genomic_DNA"/>
</dbReference>
<reference evidence="3 5" key="4">
    <citation type="submission" date="2021-03" db="EMBL/GenBank/DDBJ databases">
        <title>Clinical course, treatment and visual outcome of an outbreak of Burkholderia contaminans endophthalmitis following cataract surgery.</title>
        <authorList>
            <person name="Lind C."/>
            <person name="Olsen K."/>
            <person name="Angelsen N.K."/>
            <person name="Krefting E.A."/>
            <person name="Fossen K."/>
            <person name="Gravningen K."/>
            <person name="Depoorter E."/>
            <person name="Vandamme P."/>
            <person name="Bertelsen G."/>
        </authorList>
    </citation>
    <scope>NUCLEOTIDE SEQUENCE [LARGE SCALE GENOMIC DNA]</scope>
    <source>
        <strain evidence="3 5">51242556</strain>
    </source>
</reference>
<dbReference type="Proteomes" id="UP001220209">
    <property type="component" value="Plasmid unnamed1"/>
</dbReference>
<reference evidence="1" key="2">
    <citation type="journal article" date="2017" name="Genome Announc.">
        <title>High-Quality Draft Genome Sequence of Burkholderia contaminans CH-1, a Gram-Negative Bacterium That Metabolizes 2-Azahypoxanthine, a Plant Growth-Regulating Compound.</title>
        <authorList>
            <person name="Choi J.-H."/>
            <person name="Sugiura H."/>
            <person name="Moriuchi R."/>
            <person name="Kawagishi H."/>
            <person name="Dohra H."/>
        </authorList>
    </citation>
    <scope>NUCLEOTIDE SEQUENCE</scope>
    <source>
        <strain evidence="1">CH-1</strain>
        <plasmid evidence="1">pBC453</plasmid>
    </source>
</reference>
<geneLocation type="plasmid" evidence="4 6">
    <name>unnamed1</name>
</geneLocation>
<evidence type="ECO:0000313" key="4">
    <source>
        <dbReference type="EMBL" id="WFN23531.1"/>
    </source>
</evidence>
<dbReference type="Proteomes" id="UP000611459">
    <property type="component" value="Unassembled WGS sequence"/>
</dbReference>
<dbReference type="Proteomes" id="UP000664048">
    <property type="component" value="Unassembled WGS sequence"/>
</dbReference>
<dbReference type="EMBL" id="CP090643">
    <property type="protein sequence ID" value="WFN23531.1"/>
    <property type="molecule type" value="Genomic_DNA"/>
</dbReference>
<geneLocation type="plasmid" evidence="1">
    <name>pBC453</name>
</geneLocation>
<gene>
    <name evidence="1" type="ORF">BCCH1_77680</name>
    <name evidence="3" type="ORF">J4M89_26420</name>
    <name evidence="2" type="ORF">JIN94_20285</name>
    <name evidence="4" type="ORF">LXE91_39005</name>
</gene>
<proteinExistence type="predicted"/>
<organism evidence="1">
    <name type="scientific">Burkholderia contaminans</name>
    <dbReference type="NCBI Taxonomy" id="488447"/>
    <lineage>
        <taxon>Bacteria</taxon>
        <taxon>Pseudomonadati</taxon>
        <taxon>Pseudomonadota</taxon>
        <taxon>Betaproteobacteria</taxon>
        <taxon>Burkholderiales</taxon>
        <taxon>Burkholderiaceae</taxon>
        <taxon>Burkholderia</taxon>
        <taxon>Burkholderia cepacia complex</taxon>
    </lineage>
</organism>
<keyword evidence="1" id="KW-0614">Plasmid</keyword>
<protein>
    <submittedName>
        <fullName evidence="1">Uncharacterized protein</fullName>
    </submittedName>
</protein>
<reference evidence="1" key="1">
    <citation type="journal article" date="2016" name="Biosci. Biotechnol. Biochem.">
        <title>Bioconversion of AHX to AOH by resting cells of Burkholderia contaminans CH-1.</title>
        <authorList>
            <person name="Choi J.H."/>
            <person name="Kikuchi A."/>
            <person name="Pumkaeo P."/>
            <person name="Hirai H."/>
            <person name="Tokuyama S."/>
            <person name="Kawagishi H."/>
        </authorList>
    </citation>
    <scope>NUCLEOTIDE SEQUENCE</scope>
    <source>
        <strain evidence="1">CH-1</strain>
        <plasmid evidence="1">pBC453</plasmid>
    </source>
</reference>
<dbReference type="RefSeq" id="WP_158077536.1">
    <property type="nucleotide sequence ID" value="NZ_AP018360.1"/>
</dbReference>
<evidence type="ECO:0000313" key="1">
    <source>
        <dbReference type="EMBL" id="BBA45257.1"/>
    </source>
</evidence>
<dbReference type="AlphaFoldDB" id="A0A250LL61"/>